<dbReference type="AlphaFoldDB" id="A0A5S9IPZ3"/>
<dbReference type="SMART" id="SM00220">
    <property type="entry name" value="S_TKc"/>
    <property type="match status" value="1"/>
</dbReference>
<dbReference type="GO" id="GO:0005524">
    <property type="term" value="F:ATP binding"/>
    <property type="evidence" value="ECO:0007669"/>
    <property type="project" value="UniProtKB-KW"/>
</dbReference>
<keyword evidence="11" id="KW-1185">Reference proteome</keyword>
<dbReference type="PANTHER" id="PTHR43289">
    <property type="entry name" value="MITOGEN-ACTIVATED PROTEIN KINASE KINASE KINASE 20-RELATED"/>
    <property type="match status" value="1"/>
</dbReference>
<dbReference type="Gene3D" id="1.10.510.10">
    <property type="entry name" value="Transferase(Phosphotransferase) domain 1"/>
    <property type="match status" value="1"/>
</dbReference>
<keyword evidence="8" id="KW-0472">Membrane</keyword>
<dbReference type="Gene3D" id="2.40.10.480">
    <property type="match status" value="1"/>
</dbReference>
<dbReference type="GO" id="GO:0004674">
    <property type="term" value="F:protein serine/threonine kinase activity"/>
    <property type="evidence" value="ECO:0007669"/>
    <property type="project" value="UniProtKB-KW"/>
</dbReference>
<evidence type="ECO:0000256" key="6">
    <source>
        <dbReference type="ARBA" id="ARBA00022840"/>
    </source>
</evidence>
<keyword evidence="3" id="KW-0808">Transferase</keyword>
<evidence type="ECO:0000256" key="3">
    <source>
        <dbReference type="ARBA" id="ARBA00022679"/>
    </source>
</evidence>
<evidence type="ECO:0000313" key="11">
    <source>
        <dbReference type="Proteomes" id="UP000326354"/>
    </source>
</evidence>
<dbReference type="SUPFAM" id="SSF56112">
    <property type="entry name" value="Protein kinase-like (PK-like)"/>
    <property type="match status" value="1"/>
</dbReference>
<keyword evidence="8" id="KW-1133">Transmembrane helix</keyword>
<dbReference type="EC" id="2.7.11.1" evidence="1"/>
<dbReference type="SUPFAM" id="SSF50998">
    <property type="entry name" value="Quinoprotein alcohol dehydrogenase-like"/>
    <property type="match status" value="2"/>
</dbReference>
<dbReference type="InterPro" id="IPR000719">
    <property type="entry name" value="Prot_kinase_dom"/>
</dbReference>
<evidence type="ECO:0000259" key="9">
    <source>
        <dbReference type="PROSITE" id="PS50011"/>
    </source>
</evidence>
<dbReference type="Gene3D" id="3.30.200.20">
    <property type="entry name" value="Phosphorylase Kinase, domain 1"/>
    <property type="match status" value="1"/>
</dbReference>
<dbReference type="InterPro" id="IPR011009">
    <property type="entry name" value="Kinase-like_dom_sf"/>
</dbReference>
<evidence type="ECO:0000256" key="5">
    <source>
        <dbReference type="ARBA" id="ARBA00022777"/>
    </source>
</evidence>
<dbReference type="InterPro" id="IPR018391">
    <property type="entry name" value="PQQ_b-propeller_rpt"/>
</dbReference>
<keyword evidence="8" id="KW-0812">Transmembrane</keyword>
<name>A0A5S9IPZ3_UABAM</name>
<keyword evidence="2" id="KW-0723">Serine/threonine-protein kinase</keyword>
<dbReference type="RefSeq" id="WP_151969422.1">
    <property type="nucleotide sequence ID" value="NZ_AP019860.1"/>
</dbReference>
<protein>
    <recommendedName>
        <fullName evidence="1">non-specific serine/threonine protein kinase</fullName>
        <ecNumber evidence="1">2.7.11.1</ecNumber>
    </recommendedName>
</protein>
<dbReference type="FunFam" id="1.10.510.10:FF:000021">
    <property type="entry name" value="Serine/threonine protein kinase"/>
    <property type="match status" value="1"/>
</dbReference>
<keyword evidence="4" id="KW-0547">Nucleotide-binding</keyword>
<evidence type="ECO:0000313" key="10">
    <source>
        <dbReference type="EMBL" id="BBM85312.1"/>
    </source>
</evidence>
<dbReference type="SMART" id="SM00564">
    <property type="entry name" value="PQQ"/>
    <property type="match status" value="6"/>
</dbReference>
<sequence length="936" mass="106582">MDFSSWIKKNIYSILSSEEISLLQSKYNTSVNFNIIKILAEDSLLSESQMQELKKIHDFVAEQDSLFVLKKNEQGRFTIEQSFEQVNTEKSSEKVNVKSTFVTNNSLEKTVMMDSCETANVASTLVINNPLAKTVMMDSCETANVASKFANNPKKLEKTVMMDSSATKEASSKKGASDNTGLHKIDHYRIIRSLGEGNFGKVYLVYNEKLQVEQALKVLYSGQKNKDENIKRFVREAQAIAKLRHPNIASAYDVGEFNRMNYYTMDYVQGKNLEEIVEKNKRLSLTRSIEIVKKMANALYYAHQNNIIHRDVKPENIMIDDKTGEPYLMDFGLARQVGGSEISQTGHISGTPAYMSPEQTVGRNKQLDYRTDIYSLGVTFYKLLTGQVPFRGSNVLDVMQKVNSQEPMRPSKIVSTIPKGIEDICLKAMSKQRDRRYSNAKIMADALEEVLHKRTGIARNVGSKTQKSKLSLWTAMAITMPVTLLLLILLLYNYQQNMKINSAYKQVLTTNTDYEKQNQKLEKQVKALNKQHKMAKNNFERKLQQQDQEVIKLRREINAHITEKVQLQDYINALQKDMDKIALSTPQKKKYPNASIHHNNLQRTGEYYGDAISKYQNIKWKKQMAPHIKSSPIIYDNKVFIGTKGGVFHVFDLVNPSRSFNQRIRPGVEPTTACVFNDFVFFGLQNSIYMFNAKKFYFEYQFNTPEEGNITSTPCVYKNLLFAGINDAIYAFSLKSKKLFWKEKLKGKLASEITIDGENLYVGCNAGYLYALNLKRPKKRIWHLKLDSSIHGNISKVDNLLYVTTKSGKIHCIDATQQQKKWQALLSQKSISGIAFARSRVFASSVDGALYSVDHQGKQIWKFQTKGAIYSSPIFVDNVVYVTSTDENIYCIDAIRGKEIWKKAIGYTQSSPVFSNNTIYVSGTNNTSKLYAITGK</sequence>
<organism evidence="10 11">
    <name type="scientific">Uabimicrobium amorphum</name>
    <dbReference type="NCBI Taxonomy" id="2596890"/>
    <lineage>
        <taxon>Bacteria</taxon>
        <taxon>Pseudomonadati</taxon>
        <taxon>Planctomycetota</taxon>
        <taxon>Candidatus Uabimicrobiia</taxon>
        <taxon>Candidatus Uabimicrobiales</taxon>
        <taxon>Candidatus Uabimicrobiaceae</taxon>
        <taxon>Candidatus Uabimicrobium</taxon>
    </lineage>
</organism>
<dbReference type="PANTHER" id="PTHR43289:SF6">
    <property type="entry name" value="SERINE_THREONINE-PROTEIN KINASE NEKL-3"/>
    <property type="match status" value="1"/>
</dbReference>
<dbReference type="KEGG" id="uam:UABAM_03678"/>
<dbReference type="CDD" id="cd14014">
    <property type="entry name" value="STKc_PknB_like"/>
    <property type="match status" value="1"/>
</dbReference>
<keyword evidence="6" id="KW-0067">ATP-binding</keyword>
<reference evidence="10 11" key="1">
    <citation type="submission" date="2019-08" db="EMBL/GenBank/DDBJ databases">
        <title>Complete genome sequence of Candidatus Uab amorphum.</title>
        <authorList>
            <person name="Shiratori T."/>
            <person name="Suzuki S."/>
            <person name="Kakizawa Y."/>
            <person name="Ishida K."/>
        </authorList>
    </citation>
    <scope>NUCLEOTIDE SEQUENCE [LARGE SCALE GENOMIC DNA]</scope>
    <source>
        <strain evidence="10 11">SRT547</strain>
    </source>
</reference>
<feature type="domain" description="Protein kinase" evidence="9">
    <location>
        <begin position="188"/>
        <end position="451"/>
    </location>
</feature>
<keyword evidence="7" id="KW-0175">Coiled coil</keyword>
<dbReference type="InterPro" id="IPR002372">
    <property type="entry name" value="PQQ_rpt_dom"/>
</dbReference>
<feature type="transmembrane region" description="Helical" evidence="8">
    <location>
        <begin position="470"/>
        <end position="492"/>
    </location>
</feature>
<evidence type="ECO:0000256" key="8">
    <source>
        <dbReference type="SAM" id="Phobius"/>
    </source>
</evidence>
<keyword evidence="5 10" id="KW-0418">Kinase</keyword>
<feature type="coiled-coil region" evidence="7">
    <location>
        <begin position="504"/>
        <end position="563"/>
    </location>
</feature>
<dbReference type="EMBL" id="AP019860">
    <property type="protein sequence ID" value="BBM85312.1"/>
    <property type="molecule type" value="Genomic_DNA"/>
</dbReference>
<dbReference type="Proteomes" id="UP000326354">
    <property type="component" value="Chromosome"/>
</dbReference>
<proteinExistence type="predicted"/>
<dbReference type="Pfam" id="PF13360">
    <property type="entry name" value="PQQ_2"/>
    <property type="match status" value="1"/>
</dbReference>
<dbReference type="Gene3D" id="2.130.10.10">
    <property type="entry name" value="YVTN repeat-like/Quinoprotein amine dehydrogenase"/>
    <property type="match status" value="1"/>
</dbReference>
<evidence type="ECO:0000256" key="4">
    <source>
        <dbReference type="ARBA" id="ARBA00022741"/>
    </source>
</evidence>
<dbReference type="Pfam" id="PF00069">
    <property type="entry name" value="Pkinase"/>
    <property type="match status" value="1"/>
</dbReference>
<accession>A0A5S9IPZ3</accession>
<dbReference type="PROSITE" id="PS00108">
    <property type="entry name" value="PROTEIN_KINASE_ST"/>
    <property type="match status" value="1"/>
</dbReference>
<gene>
    <name evidence="10" type="ORF">UABAM_03678</name>
</gene>
<dbReference type="InterPro" id="IPR008271">
    <property type="entry name" value="Ser/Thr_kinase_AS"/>
</dbReference>
<evidence type="ECO:0000256" key="7">
    <source>
        <dbReference type="SAM" id="Coils"/>
    </source>
</evidence>
<dbReference type="InterPro" id="IPR015943">
    <property type="entry name" value="WD40/YVTN_repeat-like_dom_sf"/>
</dbReference>
<dbReference type="PROSITE" id="PS50011">
    <property type="entry name" value="PROTEIN_KINASE_DOM"/>
    <property type="match status" value="1"/>
</dbReference>
<evidence type="ECO:0000256" key="2">
    <source>
        <dbReference type="ARBA" id="ARBA00022527"/>
    </source>
</evidence>
<evidence type="ECO:0000256" key="1">
    <source>
        <dbReference type="ARBA" id="ARBA00012513"/>
    </source>
</evidence>
<dbReference type="InterPro" id="IPR011047">
    <property type="entry name" value="Quinoprotein_ADH-like_sf"/>
</dbReference>
<dbReference type="OrthoDB" id="251414at2"/>